<sequence length="118" mass="13698">MTRDNIIFASYGIPLVLLNILTLVSLVSIRKRLSTTFFCIFMLTLGVNLVTYINAWIVLRLPLEQAFNFYYRFANWTGFLPYIQDFLIGLCYFAQNINSALLTVDRYVSIVAIEWKPV</sequence>
<dbReference type="AlphaFoldDB" id="A0AAV5TPU8"/>
<dbReference type="Pfam" id="PF02118">
    <property type="entry name" value="Srg"/>
    <property type="match status" value="1"/>
</dbReference>
<feature type="transmembrane region" description="Helical" evidence="6">
    <location>
        <begin position="36"/>
        <end position="59"/>
    </location>
</feature>
<organism evidence="8 9">
    <name type="scientific">Pristionchus entomophagus</name>
    <dbReference type="NCBI Taxonomy" id="358040"/>
    <lineage>
        <taxon>Eukaryota</taxon>
        <taxon>Metazoa</taxon>
        <taxon>Ecdysozoa</taxon>
        <taxon>Nematoda</taxon>
        <taxon>Chromadorea</taxon>
        <taxon>Rhabditida</taxon>
        <taxon>Rhabditina</taxon>
        <taxon>Diplogasteromorpha</taxon>
        <taxon>Diplogasteroidea</taxon>
        <taxon>Neodiplogasteridae</taxon>
        <taxon>Pristionchus</taxon>
    </lineage>
</organism>
<feature type="transmembrane region" description="Helical" evidence="6">
    <location>
        <begin position="79"/>
        <end position="97"/>
    </location>
</feature>
<comment type="subcellular location">
    <subcellularLocation>
        <location evidence="1">Membrane</location>
        <topology evidence="1">Multi-pass membrane protein</topology>
    </subcellularLocation>
</comment>
<evidence type="ECO:0000256" key="4">
    <source>
        <dbReference type="ARBA" id="ARBA00022989"/>
    </source>
</evidence>
<evidence type="ECO:0000256" key="1">
    <source>
        <dbReference type="ARBA" id="ARBA00004141"/>
    </source>
</evidence>
<proteinExistence type="inferred from homology"/>
<name>A0AAV5TPU8_9BILA</name>
<evidence type="ECO:0000256" key="2">
    <source>
        <dbReference type="ARBA" id="ARBA00005692"/>
    </source>
</evidence>
<feature type="transmembrane region" description="Helical" evidence="6">
    <location>
        <begin position="6"/>
        <end position="29"/>
    </location>
</feature>
<dbReference type="PANTHER" id="PTHR31552:SF8">
    <property type="entry name" value="SERPENTINE RECEPTOR CLASS GAMMA"/>
    <property type="match status" value="1"/>
</dbReference>
<dbReference type="InterPro" id="IPR000609">
    <property type="entry name" value="7TM_GPCR_serpentine_rcpt_Srg"/>
</dbReference>
<dbReference type="PANTHER" id="PTHR31552">
    <property type="entry name" value="SERPENTINE RECEPTOR CLASS GAMMA"/>
    <property type="match status" value="1"/>
</dbReference>
<evidence type="ECO:0000313" key="8">
    <source>
        <dbReference type="EMBL" id="GMS96300.1"/>
    </source>
</evidence>
<protein>
    <recommendedName>
        <fullName evidence="6">Serpentine receptor class gamma</fullName>
    </recommendedName>
</protein>
<accession>A0AAV5TPU8</accession>
<comment type="similarity">
    <text evidence="2 6">Belongs to the nematode receptor-like protein srg family.</text>
</comment>
<keyword evidence="4 6" id="KW-1133">Transmembrane helix</keyword>
<keyword evidence="9" id="KW-1185">Reference proteome</keyword>
<evidence type="ECO:0000256" key="5">
    <source>
        <dbReference type="ARBA" id="ARBA00023136"/>
    </source>
</evidence>
<dbReference type="GO" id="GO:0007606">
    <property type="term" value="P:sensory perception of chemical stimulus"/>
    <property type="evidence" value="ECO:0007669"/>
    <property type="project" value="UniProtKB-UniRule"/>
</dbReference>
<dbReference type="GO" id="GO:0004888">
    <property type="term" value="F:transmembrane signaling receptor activity"/>
    <property type="evidence" value="ECO:0007669"/>
    <property type="project" value="InterPro"/>
</dbReference>
<dbReference type="InterPro" id="IPR017452">
    <property type="entry name" value="GPCR_Rhodpsn_7TM"/>
</dbReference>
<keyword evidence="3 6" id="KW-0812">Transmembrane</keyword>
<evidence type="ECO:0000313" key="9">
    <source>
        <dbReference type="Proteomes" id="UP001432027"/>
    </source>
</evidence>
<keyword evidence="5 6" id="KW-0472">Membrane</keyword>
<gene>
    <name evidence="8" type="ORF">PENTCL1PPCAC_18475</name>
</gene>
<evidence type="ECO:0000256" key="6">
    <source>
        <dbReference type="RuleBase" id="RU280813"/>
    </source>
</evidence>
<comment type="caution">
    <text evidence="8">The sequence shown here is derived from an EMBL/GenBank/DDBJ whole genome shotgun (WGS) entry which is preliminary data.</text>
</comment>
<feature type="domain" description="G-protein coupled receptors family 1 profile" evidence="7">
    <location>
        <begin position="18"/>
        <end position="118"/>
    </location>
</feature>
<dbReference type="GO" id="GO:0016020">
    <property type="term" value="C:membrane"/>
    <property type="evidence" value="ECO:0007669"/>
    <property type="project" value="UniProtKB-SubCell"/>
</dbReference>
<dbReference type="Proteomes" id="UP001432027">
    <property type="component" value="Unassembled WGS sequence"/>
</dbReference>
<dbReference type="EMBL" id="BTSX01000004">
    <property type="protein sequence ID" value="GMS96300.1"/>
    <property type="molecule type" value="Genomic_DNA"/>
</dbReference>
<evidence type="ECO:0000256" key="3">
    <source>
        <dbReference type="ARBA" id="ARBA00022692"/>
    </source>
</evidence>
<reference evidence="8" key="1">
    <citation type="submission" date="2023-10" db="EMBL/GenBank/DDBJ databases">
        <title>Genome assembly of Pristionchus species.</title>
        <authorList>
            <person name="Yoshida K."/>
            <person name="Sommer R.J."/>
        </authorList>
    </citation>
    <scope>NUCLEOTIDE SEQUENCE</scope>
    <source>
        <strain evidence="8">RS0144</strain>
    </source>
</reference>
<dbReference type="PROSITE" id="PS50262">
    <property type="entry name" value="G_PROTEIN_RECEP_F1_2"/>
    <property type="match status" value="1"/>
</dbReference>
<evidence type="ECO:0000259" key="7">
    <source>
        <dbReference type="PROSITE" id="PS50262"/>
    </source>
</evidence>
<comment type="caution">
    <text evidence="6">Lacks conserved residue(s) required for the propagation of feature annotation.</text>
</comment>